<accession>A0A6M8BA33</accession>
<dbReference type="EMBL" id="CP053642">
    <property type="protein sequence ID" value="QKD80093.1"/>
    <property type="molecule type" value="Genomic_DNA"/>
</dbReference>
<dbReference type="KEGG" id="amam:HPC72_07555"/>
<organism evidence="1 2">
    <name type="scientific">Actinomyces marmotae</name>
    <dbReference type="NCBI Taxonomy" id="2737173"/>
    <lineage>
        <taxon>Bacteria</taxon>
        <taxon>Bacillati</taxon>
        <taxon>Actinomycetota</taxon>
        <taxon>Actinomycetes</taxon>
        <taxon>Actinomycetales</taxon>
        <taxon>Actinomycetaceae</taxon>
        <taxon>Actinomyces</taxon>
    </lineage>
</organism>
<sequence>MVAYGGIDLKALGAEVLDVDITAAPDLSDKVAGALAGANLVAQGAQATLSARGLVRLAPETLQALRAAHPVVADGWNLGTLVGKGGRFTQSVRWLPATSAQAVTVLAGLGPALVLAAISAQASALASTAGRIESKVDAILAKLERRDRSDLKALLRDARVIFKEICKFGFEHAEVRSRIDTFVGRGDLGKMYERYLDNACEHVEKSVRSGADLRKTSGRIASDVRALIAVWRACDIIGILSIGSLAEAGAEKEKLLLSRAEEINSAVDQRHGEVTAAVSSLRSRAHLLLIEEENPGRVGEAKKRVGGTAKKVAQRLPFLETDSAPTLRDAVGTIDEAIDSFDDARLAAPGELSPEIQDGGANAKSLCEALRWLLPADEELLALVEADQGAKHLVVTSHRWGHVTLRDLLAPQSDALKPLEDLRYVVDSKLKDSRRRVEIVTREGVTPVEFKGVEEGTDRASAVDRTLSLLRTAMNLPDDEREHDPLLCQPRPARVVLPSADA</sequence>
<reference evidence="1 2" key="1">
    <citation type="submission" date="2020-05" db="EMBL/GenBank/DDBJ databases">
        <title>Actinomyces sp. zg-325.</title>
        <authorList>
            <person name="Yang C."/>
        </authorList>
    </citation>
    <scope>NUCLEOTIDE SEQUENCE [LARGE SCALE GENOMIC DNA]</scope>
    <source>
        <strain evidence="2">zg-325</strain>
    </source>
</reference>
<proteinExistence type="predicted"/>
<protein>
    <submittedName>
        <fullName evidence="1">Uncharacterized protein</fullName>
    </submittedName>
</protein>
<dbReference type="RefSeq" id="WP_159524342.1">
    <property type="nucleotide sequence ID" value="NZ_CP053642.1"/>
</dbReference>
<name>A0A6M8BA33_9ACTO</name>
<evidence type="ECO:0000313" key="2">
    <source>
        <dbReference type="Proteomes" id="UP000504752"/>
    </source>
</evidence>
<keyword evidence="2" id="KW-1185">Reference proteome</keyword>
<dbReference type="Proteomes" id="UP000504752">
    <property type="component" value="Chromosome"/>
</dbReference>
<dbReference type="AlphaFoldDB" id="A0A6M8BA33"/>
<evidence type="ECO:0000313" key="1">
    <source>
        <dbReference type="EMBL" id="QKD80093.1"/>
    </source>
</evidence>
<gene>
    <name evidence="1" type="ORF">HPC72_07555</name>
</gene>